<dbReference type="Proteomes" id="UP000291485">
    <property type="component" value="Unassembled WGS sequence"/>
</dbReference>
<name>A0A4R0P473_9SPHI</name>
<gene>
    <name evidence="1" type="ORF">EZ449_09195</name>
</gene>
<sequence length="244" mass="27553">MKQQYILNIENHCQKAQWATRSKTENGKFCTQCATNVVDFAKLTDAEVIQFIENNQGRICGKLTAPQMNRLMAVQQQNSSFQFNKILAGLLLLGIAESSFAANNNNLIKPEIVTSPNEKIISPFVPGNNKPIDTDTLKKSISGKLVNHSNEIVAKDTIVVKGTEISTVTDTLGQFMLEIPANFMADTIILVTKGYGWEGDLETRIFKKDLPITDLIIKKEGEIVGEISYKVKRKWWQFWKKKWN</sequence>
<organism evidence="1 2">
    <name type="scientific">Pedobacter frigidisoli</name>
    <dbReference type="NCBI Taxonomy" id="2530455"/>
    <lineage>
        <taxon>Bacteria</taxon>
        <taxon>Pseudomonadati</taxon>
        <taxon>Bacteroidota</taxon>
        <taxon>Sphingobacteriia</taxon>
        <taxon>Sphingobacteriales</taxon>
        <taxon>Sphingobacteriaceae</taxon>
        <taxon>Pedobacter</taxon>
    </lineage>
</organism>
<keyword evidence="2" id="KW-1185">Reference proteome</keyword>
<dbReference type="EMBL" id="SJSN01000006">
    <property type="protein sequence ID" value="TCD10512.1"/>
    <property type="molecule type" value="Genomic_DNA"/>
</dbReference>
<dbReference type="OrthoDB" id="7432683at2"/>
<proteinExistence type="predicted"/>
<protein>
    <recommendedName>
        <fullName evidence="3">CarboxypepD_reg-like domain-containing protein</fullName>
    </recommendedName>
</protein>
<accession>A0A4R0P473</accession>
<dbReference type="RefSeq" id="WP_131557935.1">
    <property type="nucleotide sequence ID" value="NZ_SJSN01000006.1"/>
</dbReference>
<evidence type="ECO:0000313" key="1">
    <source>
        <dbReference type="EMBL" id="TCD10512.1"/>
    </source>
</evidence>
<evidence type="ECO:0000313" key="2">
    <source>
        <dbReference type="Proteomes" id="UP000291485"/>
    </source>
</evidence>
<reference evidence="1 2" key="1">
    <citation type="submission" date="2019-02" db="EMBL/GenBank/DDBJ databases">
        <title>Pedobacter sp. RP-3-11 sp. nov., isolated from Arctic soil.</title>
        <authorList>
            <person name="Dahal R.H."/>
        </authorList>
    </citation>
    <scope>NUCLEOTIDE SEQUENCE [LARGE SCALE GENOMIC DNA]</scope>
    <source>
        <strain evidence="1 2">RP-3-11</strain>
    </source>
</reference>
<evidence type="ECO:0008006" key="3">
    <source>
        <dbReference type="Google" id="ProtNLM"/>
    </source>
</evidence>
<comment type="caution">
    <text evidence="1">The sequence shown here is derived from an EMBL/GenBank/DDBJ whole genome shotgun (WGS) entry which is preliminary data.</text>
</comment>
<dbReference type="AlphaFoldDB" id="A0A4R0P473"/>
<dbReference type="SUPFAM" id="SSF49464">
    <property type="entry name" value="Carboxypeptidase regulatory domain-like"/>
    <property type="match status" value="1"/>
</dbReference>
<dbReference type="InterPro" id="IPR008969">
    <property type="entry name" value="CarboxyPept-like_regulatory"/>
</dbReference>